<accession>A0A0W0FPX1</accession>
<gene>
    <name evidence="1" type="ORF">WG66_9141</name>
</gene>
<dbReference type="AlphaFoldDB" id="A0A0W0FPX1"/>
<name>A0A0W0FPX1_MONRR</name>
<proteinExistence type="predicted"/>
<reference evidence="1 2" key="1">
    <citation type="submission" date="2015-12" db="EMBL/GenBank/DDBJ databases">
        <title>Draft genome sequence of Moniliophthora roreri, the causal agent of frosty pod rot of cacao.</title>
        <authorList>
            <person name="Aime M.C."/>
            <person name="Diaz-Valderrama J.R."/>
            <person name="Kijpornyongpan T."/>
            <person name="Phillips-Mora W."/>
        </authorList>
    </citation>
    <scope>NUCLEOTIDE SEQUENCE [LARGE SCALE GENOMIC DNA]</scope>
    <source>
        <strain evidence="1 2">MCA 2952</strain>
    </source>
</reference>
<comment type="caution">
    <text evidence="1">The sequence shown here is derived from an EMBL/GenBank/DDBJ whole genome shotgun (WGS) entry which is preliminary data.</text>
</comment>
<sequence length="273" mass="27934">MLSNSKGKGIDTSSSALDPSEGVNTCIANFILQLLTDEFLQEIPTIWAAIWSMTNSQREAVRQVLSVILDPIQYRYIVELVFHTNINRARTATGDYNVASASGCSNDAPGTLGTDNNTACASGSSSNAPDTLSNSHTHAVIAGSGMTLSSVPSIAVATSGASLAAPVAILGPPSLVNPISTVSAVPSVTIAASTVPSIAIAVPGPSTAPVAVPGLSSLANPIPANPTPAPSTLSDDDYDYYPDDESYCPCCDGVISDQQEQCTNCGWGLSCSP</sequence>
<dbReference type="EMBL" id="LATX01001771">
    <property type="protein sequence ID" value="KTB38310.1"/>
    <property type="molecule type" value="Genomic_DNA"/>
</dbReference>
<evidence type="ECO:0000313" key="2">
    <source>
        <dbReference type="Proteomes" id="UP000054988"/>
    </source>
</evidence>
<evidence type="ECO:0000313" key="1">
    <source>
        <dbReference type="EMBL" id="KTB38310.1"/>
    </source>
</evidence>
<protein>
    <submittedName>
        <fullName evidence="1">Uncharacterized protein</fullName>
    </submittedName>
</protein>
<organism evidence="1 2">
    <name type="scientific">Moniliophthora roreri</name>
    <name type="common">Frosty pod rot fungus</name>
    <name type="synonym">Monilia roreri</name>
    <dbReference type="NCBI Taxonomy" id="221103"/>
    <lineage>
        <taxon>Eukaryota</taxon>
        <taxon>Fungi</taxon>
        <taxon>Dikarya</taxon>
        <taxon>Basidiomycota</taxon>
        <taxon>Agaricomycotina</taxon>
        <taxon>Agaricomycetes</taxon>
        <taxon>Agaricomycetidae</taxon>
        <taxon>Agaricales</taxon>
        <taxon>Marasmiineae</taxon>
        <taxon>Marasmiaceae</taxon>
        <taxon>Moniliophthora</taxon>
    </lineage>
</organism>
<dbReference type="Proteomes" id="UP000054988">
    <property type="component" value="Unassembled WGS sequence"/>
</dbReference>